<keyword evidence="2" id="KW-1133">Transmembrane helix</keyword>
<feature type="compositionally biased region" description="Acidic residues" evidence="1">
    <location>
        <begin position="106"/>
        <end position="128"/>
    </location>
</feature>
<feature type="compositionally biased region" description="Polar residues" evidence="1">
    <location>
        <begin position="186"/>
        <end position="202"/>
    </location>
</feature>
<proteinExistence type="predicted"/>
<evidence type="ECO:0000256" key="2">
    <source>
        <dbReference type="SAM" id="Phobius"/>
    </source>
</evidence>
<dbReference type="AlphaFoldDB" id="A0AAE0XC27"/>
<feature type="transmembrane region" description="Helical" evidence="2">
    <location>
        <begin position="18"/>
        <end position="37"/>
    </location>
</feature>
<feature type="compositionally biased region" description="Acidic residues" evidence="1">
    <location>
        <begin position="157"/>
        <end position="173"/>
    </location>
</feature>
<dbReference type="EMBL" id="JAULSO010000002">
    <property type="protein sequence ID" value="KAK3689889.1"/>
    <property type="molecule type" value="Genomic_DNA"/>
</dbReference>
<feature type="compositionally biased region" description="Basic and acidic residues" evidence="1">
    <location>
        <begin position="174"/>
        <end position="185"/>
    </location>
</feature>
<evidence type="ECO:0000313" key="4">
    <source>
        <dbReference type="Proteomes" id="UP001270362"/>
    </source>
</evidence>
<keyword evidence="2" id="KW-0812">Transmembrane</keyword>
<organism evidence="3 4">
    <name type="scientific">Podospora appendiculata</name>
    <dbReference type="NCBI Taxonomy" id="314037"/>
    <lineage>
        <taxon>Eukaryota</taxon>
        <taxon>Fungi</taxon>
        <taxon>Dikarya</taxon>
        <taxon>Ascomycota</taxon>
        <taxon>Pezizomycotina</taxon>
        <taxon>Sordariomycetes</taxon>
        <taxon>Sordariomycetidae</taxon>
        <taxon>Sordariales</taxon>
        <taxon>Podosporaceae</taxon>
        <taxon>Podospora</taxon>
    </lineage>
</organism>
<name>A0AAE0XC27_9PEZI</name>
<reference evidence="3" key="2">
    <citation type="submission" date="2023-06" db="EMBL/GenBank/DDBJ databases">
        <authorList>
            <consortium name="Lawrence Berkeley National Laboratory"/>
            <person name="Haridas S."/>
            <person name="Hensen N."/>
            <person name="Bonometti L."/>
            <person name="Westerberg I."/>
            <person name="Brannstrom I.O."/>
            <person name="Guillou S."/>
            <person name="Cros-Aarteil S."/>
            <person name="Calhoun S."/>
            <person name="Kuo A."/>
            <person name="Mondo S."/>
            <person name="Pangilinan J."/>
            <person name="Riley R."/>
            <person name="Labutti K."/>
            <person name="Andreopoulos B."/>
            <person name="Lipzen A."/>
            <person name="Chen C."/>
            <person name="Yanf M."/>
            <person name="Daum C."/>
            <person name="Ng V."/>
            <person name="Clum A."/>
            <person name="Steindorff A."/>
            <person name="Ohm R."/>
            <person name="Martin F."/>
            <person name="Silar P."/>
            <person name="Natvig D."/>
            <person name="Lalanne C."/>
            <person name="Gautier V."/>
            <person name="Ament-Velasquez S.L."/>
            <person name="Kruys A."/>
            <person name="Hutchinson M.I."/>
            <person name="Powell A.J."/>
            <person name="Barry K."/>
            <person name="Miller A.N."/>
            <person name="Grigoriev I.V."/>
            <person name="Debuchy R."/>
            <person name="Gladieux P."/>
            <person name="Thoren M.H."/>
            <person name="Johannesson H."/>
        </authorList>
    </citation>
    <scope>NUCLEOTIDE SEQUENCE</scope>
    <source>
        <strain evidence="3">CBS 314.62</strain>
    </source>
</reference>
<sequence>MSSDAPSPPGPTWQASQMLEITLPSAVVLVLIALSLFRRQLKRAQYELAVAQLKNEATMACLWSDANEIKELADELSRLCAQIMRDANARPTLSDTRLPFQGSLYDADDEDDEETENSSSDTDDDETESSSSSVAEEEVFQVGEVRRGRGHLVVPDDVAEVVDADDCDAGDDTISEKHLESDRDSNTGYDNSALLSDSISID</sequence>
<accession>A0AAE0XC27</accession>
<evidence type="ECO:0000313" key="3">
    <source>
        <dbReference type="EMBL" id="KAK3689889.1"/>
    </source>
</evidence>
<dbReference type="Proteomes" id="UP001270362">
    <property type="component" value="Unassembled WGS sequence"/>
</dbReference>
<evidence type="ECO:0000256" key="1">
    <source>
        <dbReference type="SAM" id="MobiDB-lite"/>
    </source>
</evidence>
<feature type="region of interest" description="Disordered" evidence="1">
    <location>
        <begin position="94"/>
        <end position="202"/>
    </location>
</feature>
<reference evidence="3" key="1">
    <citation type="journal article" date="2023" name="Mol. Phylogenet. Evol.">
        <title>Genome-scale phylogeny and comparative genomics of the fungal order Sordariales.</title>
        <authorList>
            <person name="Hensen N."/>
            <person name="Bonometti L."/>
            <person name="Westerberg I."/>
            <person name="Brannstrom I.O."/>
            <person name="Guillou S."/>
            <person name="Cros-Aarteil S."/>
            <person name="Calhoun S."/>
            <person name="Haridas S."/>
            <person name="Kuo A."/>
            <person name="Mondo S."/>
            <person name="Pangilinan J."/>
            <person name="Riley R."/>
            <person name="LaButti K."/>
            <person name="Andreopoulos B."/>
            <person name="Lipzen A."/>
            <person name="Chen C."/>
            <person name="Yan M."/>
            <person name="Daum C."/>
            <person name="Ng V."/>
            <person name="Clum A."/>
            <person name="Steindorff A."/>
            <person name="Ohm R.A."/>
            <person name="Martin F."/>
            <person name="Silar P."/>
            <person name="Natvig D.O."/>
            <person name="Lalanne C."/>
            <person name="Gautier V."/>
            <person name="Ament-Velasquez S.L."/>
            <person name="Kruys A."/>
            <person name="Hutchinson M.I."/>
            <person name="Powell A.J."/>
            <person name="Barry K."/>
            <person name="Miller A.N."/>
            <person name="Grigoriev I.V."/>
            <person name="Debuchy R."/>
            <person name="Gladieux P."/>
            <person name="Hiltunen Thoren M."/>
            <person name="Johannesson H."/>
        </authorList>
    </citation>
    <scope>NUCLEOTIDE SEQUENCE</scope>
    <source>
        <strain evidence="3">CBS 314.62</strain>
    </source>
</reference>
<comment type="caution">
    <text evidence="3">The sequence shown here is derived from an EMBL/GenBank/DDBJ whole genome shotgun (WGS) entry which is preliminary data.</text>
</comment>
<protein>
    <submittedName>
        <fullName evidence="3">Uncharacterized protein</fullName>
    </submittedName>
</protein>
<keyword evidence="4" id="KW-1185">Reference proteome</keyword>
<gene>
    <name evidence="3" type="ORF">B0T22DRAFT_441333</name>
</gene>
<keyword evidence="2" id="KW-0472">Membrane</keyword>